<dbReference type="AlphaFoldDB" id="A0A2J6PXB1"/>
<evidence type="ECO:0000313" key="1">
    <source>
        <dbReference type="EMBL" id="PMD18658.1"/>
    </source>
</evidence>
<gene>
    <name evidence="1" type="ORF">NA56DRAFT_706573</name>
</gene>
<protein>
    <submittedName>
        <fullName evidence="1">Uncharacterized protein</fullName>
    </submittedName>
</protein>
<dbReference type="OrthoDB" id="5369347at2759"/>
<dbReference type="EMBL" id="KZ613493">
    <property type="protein sequence ID" value="PMD18658.1"/>
    <property type="molecule type" value="Genomic_DNA"/>
</dbReference>
<evidence type="ECO:0000313" key="2">
    <source>
        <dbReference type="Proteomes" id="UP000235672"/>
    </source>
</evidence>
<sequence>MPRSSKTTEEMFDLLWTNSGIANRTHFENKPYRKMFEKASLALKRYPAMSQGWQSTFIHDFFTFHEFLDEASMALHAVQVDGSSNATEQPHSRLLMQVAKPDLTIKAQHLQLSTKKLMFEGRSNDHEPIRQLFVPSLHGSPEEIPGILIGKLPSWAFMLFPGVWLQCRNAKKSSVYLTDDQRRDLYDEIIYPAIESSSAATDLSSFPGSFQIAISPGPSEDGVDRVLN</sequence>
<keyword evidence="2" id="KW-1185">Reference proteome</keyword>
<organism evidence="1 2">
    <name type="scientific">Hyaloscypha hepaticicola</name>
    <dbReference type="NCBI Taxonomy" id="2082293"/>
    <lineage>
        <taxon>Eukaryota</taxon>
        <taxon>Fungi</taxon>
        <taxon>Dikarya</taxon>
        <taxon>Ascomycota</taxon>
        <taxon>Pezizomycotina</taxon>
        <taxon>Leotiomycetes</taxon>
        <taxon>Helotiales</taxon>
        <taxon>Hyaloscyphaceae</taxon>
        <taxon>Hyaloscypha</taxon>
    </lineage>
</organism>
<name>A0A2J6PXB1_9HELO</name>
<dbReference type="Proteomes" id="UP000235672">
    <property type="component" value="Unassembled WGS sequence"/>
</dbReference>
<proteinExistence type="predicted"/>
<reference evidence="1 2" key="1">
    <citation type="submission" date="2016-05" db="EMBL/GenBank/DDBJ databases">
        <title>A degradative enzymes factory behind the ericoid mycorrhizal symbiosis.</title>
        <authorList>
            <consortium name="DOE Joint Genome Institute"/>
            <person name="Martino E."/>
            <person name="Morin E."/>
            <person name="Grelet G."/>
            <person name="Kuo A."/>
            <person name="Kohler A."/>
            <person name="Daghino S."/>
            <person name="Barry K."/>
            <person name="Choi C."/>
            <person name="Cichocki N."/>
            <person name="Clum A."/>
            <person name="Copeland A."/>
            <person name="Hainaut M."/>
            <person name="Haridas S."/>
            <person name="Labutti K."/>
            <person name="Lindquist E."/>
            <person name="Lipzen A."/>
            <person name="Khouja H.-R."/>
            <person name="Murat C."/>
            <person name="Ohm R."/>
            <person name="Olson A."/>
            <person name="Spatafora J."/>
            <person name="Veneault-Fourrey C."/>
            <person name="Henrissat B."/>
            <person name="Grigoriev I."/>
            <person name="Martin F."/>
            <person name="Perotto S."/>
        </authorList>
    </citation>
    <scope>NUCLEOTIDE SEQUENCE [LARGE SCALE GENOMIC DNA]</scope>
    <source>
        <strain evidence="1 2">UAMH 7357</strain>
    </source>
</reference>
<accession>A0A2J6PXB1</accession>